<dbReference type="Gene3D" id="3.20.180.10">
    <property type="entry name" value="PNP-oxidase-like"/>
    <property type="match status" value="1"/>
</dbReference>
<sequence>MNSCLPYTSSFRPPSLLFHRLFNGSVISSHTSFCLSRLRSSSRSRSIISFQHVEMAPLCLNLRRLAIKNIISSFEFLFLDGLTLESKPVEITEFDGCEDQYYGDAPGSKSPFLEIMTTDFSGSVITSRTSFCVSRLRSSSRSRSIISFQHVEMASSASQPSKTVTTGDAIGASDVLQMIQSYQAEAARLPPIEEVRTILDGSVRGILSTHSQDHDGYPSGSMVDFAFDNDGFPLLAISSLSVHSKNLLANPRCSLLVAKDPEDCTDIVITLLGDAVVVSENDREAVRSAYLRRHPNAFWVDFGNFCFFQINPKFVRYVTGVATASLGSGEFTIEEYKAVKVDPIYQFSVPITSLMNKVHAEDTKAIVQHYTSIKVDSAYMLDVDSLGFNVKACYQGYNFKLRIPFPKRAHIRKDVKTNIMEMLEAAKATV</sequence>
<dbReference type="EMBL" id="JADCNM010000009">
    <property type="protein sequence ID" value="KAG0468575.1"/>
    <property type="molecule type" value="Genomic_DNA"/>
</dbReference>
<evidence type="ECO:0008006" key="5">
    <source>
        <dbReference type="Google" id="ProtNLM"/>
    </source>
</evidence>
<dbReference type="Gene3D" id="2.30.110.10">
    <property type="entry name" value="Electron Transport, Fmn-binding Protein, Chain A"/>
    <property type="match status" value="1"/>
</dbReference>
<dbReference type="AlphaFoldDB" id="A0A835Q8T8"/>
<protein>
    <recommendedName>
        <fullName evidence="5">DUF2470 domain-containing protein</fullName>
    </recommendedName>
</protein>
<dbReference type="Proteomes" id="UP000639772">
    <property type="component" value="Chromosome 9"/>
</dbReference>
<dbReference type="InterPro" id="IPR012349">
    <property type="entry name" value="Split_barrel_FMN-bd"/>
</dbReference>
<dbReference type="InterPro" id="IPR055343">
    <property type="entry name" value="CREG_beta-barrel"/>
</dbReference>
<proteinExistence type="predicted"/>
<reference evidence="3 4" key="1">
    <citation type="journal article" date="2020" name="Nat. Food">
        <title>A phased Vanilla planifolia genome enables genetic improvement of flavour and production.</title>
        <authorList>
            <person name="Hasing T."/>
            <person name="Tang H."/>
            <person name="Brym M."/>
            <person name="Khazi F."/>
            <person name="Huang T."/>
            <person name="Chambers A.H."/>
        </authorList>
    </citation>
    <scope>NUCLEOTIDE SEQUENCE [LARGE SCALE GENOMIC DNA]</scope>
    <source>
        <tissue evidence="3">Leaf</tissue>
    </source>
</reference>
<dbReference type="InterPro" id="IPR037119">
    <property type="entry name" value="Haem_oxidase_HugZ-like_sf"/>
</dbReference>
<dbReference type="InterPro" id="IPR019595">
    <property type="entry name" value="DUF2470"/>
</dbReference>
<evidence type="ECO:0000259" key="1">
    <source>
        <dbReference type="Pfam" id="PF10615"/>
    </source>
</evidence>
<dbReference type="PANTHER" id="PTHR13343:SF24">
    <property type="entry name" value="OS07G0573800 PROTEIN"/>
    <property type="match status" value="1"/>
</dbReference>
<name>A0A835Q8T8_VANPL</name>
<dbReference type="OrthoDB" id="2138282at2759"/>
<dbReference type="PANTHER" id="PTHR13343">
    <property type="entry name" value="CREG1 PROTEIN"/>
    <property type="match status" value="1"/>
</dbReference>
<gene>
    <name evidence="3" type="ORF">HPP92_017903</name>
</gene>
<comment type="caution">
    <text evidence="3">The sequence shown here is derived from an EMBL/GenBank/DDBJ whole genome shotgun (WGS) entry which is preliminary data.</text>
</comment>
<dbReference type="Pfam" id="PF13883">
    <property type="entry name" value="CREG_beta-barrel"/>
    <property type="match status" value="1"/>
</dbReference>
<evidence type="ECO:0000259" key="2">
    <source>
        <dbReference type="Pfam" id="PF13883"/>
    </source>
</evidence>
<dbReference type="Pfam" id="PF10615">
    <property type="entry name" value="DUF2470"/>
    <property type="match status" value="1"/>
</dbReference>
<accession>A0A835Q8T8</accession>
<evidence type="ECO:0000313" key="4">
    <source>
        <dbReference type="Proteomes" id="UP000639772"/>
    </source>
</evidence>
<feature type="domain" description="CREG-like beta-barrel" evidence="2">
    <location>
        <begin position="196"/>
        <end position="318"/>
    </location>
</feature>
<organism evidence="3 4">
    <name type="scientific">Vanilla planifolia</name>
    <name type="common">Vanilla</name>
    <dbReference type="NCBI Taxonomy" id="51239"/>
    <lineage>
        <taxon>Eukaryota</taxon>
        <taxon>Viridiplantae</taxon>
        <taxon>Streptophyta</taxon>
        <taxon>Embryophyta</taxon>
        <taxon>Tracheophyta</taxon>
        <taxon>Spermatophyta</taxon>
        <taxon>Magnoliopsida</taxon>
        <taxon>Liliopsida</taxon>
        <taxon>Asparagales</taxon>
        <taxon>Orchidaceae</taxon>
        <taxon>Vanilloideae</taxon>
        <taxon>Vanilleae</taxon>
        <taxon>Vanilla</taxon>
    </lineage>
</organism>
<dbReference type="SUPFAM" id="SSF50475">
    <property type="entry name" value="FMN-binding split barrel"/>
    <property type="match status" value="1"/>
</dbReference>
<dbReference type="GO" id="GO:0005737">
    <property type="term" value="C:cytoplasm"/>
    <property type="evidence" value="ECO:0007669"/>
    <property type="project" value="UniProtKB-ARBA"/>
</dbReference>
<evidence type="ECO:0000313" key="3">
    <source>
        <dbReference type="EMBL" id="KAG0468575.1"/>
    </source>
</evidence>
<feature type="domain" description="DUF2470" evidence="1">
    <location>
        <begin position="350"/>
        <end position="422"/>
    </location>
</feature>